<dbReference type="InterPro" id="IPR008993">
    <property type="entry name" value="TIMP-like_OB-fold"/>
</dbReference>
<evidence type="ECO:0000256" key="9">
    <source>
        <dbReference type="ARBA" id="ARBA00023180"/>
    </source>
</evidence>
<dbReference type="PANTHER" id="PTHR11412:SF171">
    <property type="entry name" value="PREGNANCY ZONE PROTEIN-LIKE PROTEIN"/>
    <property type="match status" value="1"/>
</dbReference>
<keyword evidence="9" id="KW-0325">Glycoprotein</keyword>
<feature type="region of interest" description="Disordered" evidence="10">
    <location>
        <begin position="515"/>
        <end position="546"/>
    </location>
</feature>
<dbReference type="InterPro" id="IPR040839">
    <property type="entry name" value="MG4"/>
</dbReference>
<dbReference type="SMART" id="SM01419">
    <property type="entry name" value="Thiol-ester_cl"/>
    <property type="match status" value="1"/>
</dbReference>
<feature type="compositionally biased region" description="Acidic residues" evidence="10">
    <location>
        <begin position="826"/>
        <end position="857"/>
    </location>
</feature>
<protein>
    <submittedName>
        <fullName evidence="14">Alpha-2-macroglobulin-like isoform X1</fullName>
    </submittedName>
</protein>
<dbReference type="KEGG" id="bfo:118404703"/>
<feature type="domain" description="NTR" evidence="12">
    <location>
        <begin position="1740"/>
        <end position="1855"/>
    </location>
</feature>
<dbReference type="Proteomes" id="UP000001554">
    <property type="component" value="Chromosome 2"/>
</dbReference>
<feature type="compositionally biased region" description="Pro residues" evidence="10">
    <location>
        <begin position="790"/>
        <end position="803"/>
    </location>
</feature>
<proteinExistence type="inferred from homology"/>
<dbReference type="SUPFAM" id="SSF49410">
    <property type="entry name" value="Alpha-macroglobulin receptor domain"/>
    <property type="match status" value="1"/>
</dbReference>
<dbReference type="Gene3D" id="2.60.40.2950">
    <property type="match status" value="1"/>
</dbReference>
<dbReference type="SUPFAM" id="SSF50242">
    <property type="entry name" value="TIMP-like"/>
    <property type="match status" value="1"/>
</dbReference>
<feature type="chain" id="PRO_5039931332" evidence="11">
    <location>
        <begin position="19"/>
        <end position="1863"/>
    </location>
</feature>
<dbReference type="Gene3D" id="6.20.50.160">
    <property type="match status" value="1"/>
</dbReference>
<keyword evidence="4" id="KW-0646">Protease inhibitor</keyword>
<dbReference type="PROSITE" id="PS50189">
    <property type="entry name" value="NTR"/>
    <property type="match status" value="1"/>
</dbReference>
<evidence type="ECO:0000256" key="6">
    <source>
        <dbReference type="ARBA" id="ARBA00022900"/>
    </source>
</evidence>
<dbReference type="InterPro" id="IPR019742">
    <property type="entry name" value="MacrogloblnA2_CS"/>
</dbReference>
<dbReference type="InterPro" id="IPR011625">
    <property type="entry name" value="A2M_N_BRD"/>
</dbReference>
<name>A0A9J7KHY8_BRAFL</name>
<dbReference type="GO" id="GO:0004867">
    <property type="term" value="F:serine-type endopeptidase inhibitor activity"/>
    <property type="evidence" value="ECO:0007669"/>
    <property type="project" value="UniProtKB-KW"/>
</dbReference>
<feature type="signal peptide" evidence="11">
    <location>
        <begin position="1"/>
        <end position="18"/>
    </location>
</feature>
<dbReference type="Gene3D" id="1.50.10.20">
    <property type="match status" value="1"/>
</dbReference>
<gene>
    <name evidence="14" type="primary">LOC118404703</name>
</gene>
<feature type="compositionally biased region" description="Pro residues" evidence="10">
    <location>
        <begin position="567"/>
        <end position="615"/>
    </location>
</feature>
<dbReference type="OrthoDB" id="9998011at2759"/>
<keyword evidence="7" id="KW-0882">Thioester bond</keyword>
<evidence type="ECO:0000256" key="5">
    <source>
        <dbReference type="ARBA" id="ARBA00022729"/>
    </source>
</evidence>
<feature type="region of interest" description="Disordered" evidence="10">
    <location>
        <begin position="826"/>
        <end position="860"/>
    </location>
</feature>
<comment type="similarity">
    <text evidence="2">Belongs to the protease inhibitor I39 (alpha-2-macroglobulin) family.</text>
</comment>
<keyword evidence="5 11" id="KW-0732">Signal</keyword>
<evidence type="ECO:0000256" key="10">
    <source>
        <dbReference type="SAM" id="MobiDB-lite"/>
    </source>
</evidence>
<dbReference type="Gene3D" id="2.60.40.1930">
    <property type="match status" value="3"/>
</dbReference>
<dbReference type="InterPro" id="IPR047565">
    <property type="entry name" value="Alpha-macroglob_thiol-ester_cl"/>
</dbReference>
<dbReference type="CDD" id="cd02897">
    <property type="entry name" value="A2M_2"/>
    <property type="match status" value="1"/>
</dbReference>
<dbReference type="PANTHER" id="PTHR11412">
    <property type="entry name" value="MACROGLOBULIN / COMPLEMENT"/>
    <property type="match status" value="1"/>
</dbReference>
<dbReference type="FunFam" id="2.60.40.1930:FF:000001">
    <property type="entry name" value="CD109 isoform 3"/>
    <property type="match status" value="1"/>
</dbReference>
<dbReference type="RefSeq" id="XP_035659863.1">
    <property type="nucleotide sequence ID" value="XM_035803970.1"/>
</dbReference>
<evidence type="ECO:0000313" key="13">
    <source>
        <dbReference type="Proteomes" id="UP000001554"/>
    </source>
</evidence>
<evidence type="ECO:0000256" key="2">
    <source>
        <dbReference type="ARBA" id="ARBA00010952"/>
    </source>
</evidence>
<reference evidence="13" key="1">
    <citation type="journal article" date="2020" name="Nat. Ecol. Evol.">
        <title>Deeply conserved synteny resolves early events in vertebrate evolution.</title>
        <authorList>
            <person name="Simakov O."/>
            <person name="Marletaz F."/>
            <person name="Yue J.X."/>
            <person name="O'Connell B."/>
            <person name="Jenkins J."/>
            <person name="Brandt A."/>
            <person name="Calef R."/>
            <person name="Tung C.H."/>
            <person name="Huang T.K."/>
            <person name="Schmutz J."/>
            <person name="Satoh N."/>
            <person name="Yu J.K."/>
            <person name="Putnam N.H."/>
            <person name="Green R.E."/>
            <person name="Rokhsar D.S."/>
        </authorList>
    </citation>
    <scope>NUCLEOTIDE SEQUENCE [LARGE SCALE GENOMIC DNA]</scope>
    <source>
        <strain evidence="13">S238N-H82</strain>
    </source>
</reference>
<dbReference type="FunFam" id="1.50.10.20:FF:000001">
    <property type="entry name" value="CD109 isoform 1"/>
    <property type="match status" value="1"/>
</dbReference>
<dbReference type="Gene3D" id="2.60.120.1540">
    <property type="match status" value="1"/>
</dbReference>
<dbReference type="Gene3D" id="2.60.40.1940">
    <property type="match status" value="1"/>
</dbReference>
<dbReference type="Pfam" id="PF07677">
    <property type="entry name" value="A2M_recep"/>
    <property type="match status" value="1"/>
</dbReference>
<dbReference type="InterPro" id="IPR001599">
    <property type="entry name" value="Macroglobln_a2"/>
</dbReference>
<dbReference type="InterPro" id="IPR018933">
    <property type="entry name" value="Netrin_module_non-TIMP"/>
</dbReference>
<dbReference type="Gene3D" id="2.20.130.20">
    <property type="match status" value="1"/>
</dbReference>
<dbReference type="Pfam" id="PF00207">
    <property type="entry name" value="A2M"/>
    <property type="match status" value="1"/>
</dbReference>
<evidence type="ECO:0000256" key="4">
    <source>
        <dbReference type="ARBA" id="ARBA00022690"/>
    </source>
</evidence>
<dbReference type="SMART" id="SM01359">
    <property type="entry name" value="A2M_N_2"/>
    <property type="match status" value="1"/>
</dbReference>
<dbReference type="PROSITE" id="PS00477">
    <property type="entry name" value="ALPHA_2_MACROGLOBULIN"/>
    <property type="match status" value="1"/>
</dbReference>
<keyword evidence="8" id="KW-1015">Disulfide bond</keyword>
<feature type="compositionally biased region" description="Low complexity" evidence="10">
    <location>
        <begin position="534"/>
        <end position="543"/>
    </location>
</feature>
<evidence type="ECO:0000259" key="12">
    <source>
        <dbReference type="PROSITE" id="PS50189"/>
    </source>
</evidence>
<dbReference type="Gene3D" id="2.60.40.690">
    <property type="entry name" value="Alpha-macroglobulin, receptor-binding domain"/>
    <property type="match status" value="1"/>
</dbReference>
<dbReference type="InterPro" id="IPR009048">
    <property type="entry name" value="A-macroglobulin_rcpt-bd"/>
</dbReference>
<dbReference type="Pfam" id="PF07678">
    <property type="entry name" value="TED_complement"/>
    <property type="match status" value="1"/>
</dbReference>
<dbReference type="Pfam" id="PF01759">
    <property type="entry name" value="NTR"/>
    <property type="match status" value="1"/>
</dbReference>
<dbReference type="GeneID" id="118404703"/>
<dbReference type="Pfam" id="PF17789">
    <property type="entry name" value="MG4"/>
    <property type="match status" value="1"/>
</dbReference>
<feature type="region of interest" description="Disordered" evidence="10">
    <location>
        <begin position="565"/>
        <end position="642"/>
    </location>
</feature>
<dbReference type="InterPro" id="IPR008930">
    <property type="entry name" value="Terpenoid_cyclase/PrenylTrfase"/>
</dbReference>
<dbReference type="InterPro" id="IPR001134">
    <property type="entry name" value="Netrin_domain"/>
</dbReference>
<dbReference type="InterPro" id="IPR014756">
    <property type="entry name" value="Ig_E-set"/>
</dbReference>
<dbReference type="InterPro" id="IPR041813">
    <property type="entry name" value="A2M_TED"/>
</dbReference>
<dbReference type="InterPro" id="IPR041555">
    <property type="entry name" value="MG3"/>
</dbReference>
<evidence type="ECO:0000256" key="7">
    <source>
        <dbReference type="ARBA" id="ARBA00022966"/>
    </source>
</evidence>
<organism evidence="13 14">
    <name type="scientific">Branchiostoma floridae</name>
    <name type="common">Florida lancelet</name>
    <name type="synonym">Amphioxus</name>
    <dbReference type="NCBI Taxonomy" id="7739"/>
    <lineage>
        <taxon>Eukaryota</taxon>
        <taxon>Metazoa</taxon>
        <taxon>Chordata</taxon>
        <taxon>Cephalochordata</taxon>
        <taxon>Leptocardii</taxon>
        <taxon>Amphioxiformes</taxon>
        <taxon>Branchiostomatidae</taxon>
        <taxon>Branchiostoma</taxon>
    </lineage>
</organism>
<dbReference type="SMART" id="SM01361">
    <property type="entry name" value="A2M_recep"/>
    <property type="match status" value="1"/>
</dbReference>
<dbReference type="SMART" id="SM01360">
    <property type="entry name" value="A2M"/>
    <property type="match status" value="1"/>
</dbReference>
<keyword evidence="3" id="KW-0964">Secreted</keyword>
<keyword evidence="6" id="KW-0722">Serine protease inhibitor</keyword>
<evidence type="ECO:0000256" key="11">
    <source>
        <dbReference type="SAM" id="SignalP"/>
    </source>
</evidence>
<dbReference type="SUPFAM" id="SSF48239">
    <property type="entry name" value="Terpenoid cyclases/Protein prenyltransferases"/>
    <property type="match status" value="1"/>
</dbReference>
<accession>A0A9J7KHY8</accession>
<evidence type="ECO:0000256" key="3">
    <source>
        <dbReference type="ARBA" id="ARBA00022525"/>
    </source>
</evidence>
<evidence type="ECO:0000256" key="1">
    <source>
        <dbReference type="ARBA" id="ARBA00004613"/>
    </source>
</evidence>
<dbReference type="Pfam" id="PF17791">
    <property type="entry name" value="MG3"/>
    <property type="match status" value="1"/>
</dbReference>
<dbReference type="InterPro" id="IPR002890">
    <property type="entry name" value="MG2"/>
</dbReference>
<dbReference type="InterPro" id="IPR011626">
    <property type="entry name" value="Alpha-macroglobulin_TED"/>
</dbReference>
<dbReference type="Pfam" id="PF01835">
    <property type="entry name" value="MG2"/>
    <property type="match status" value="1"/>
</dbReference>
<dbReference type="InterPro" id="IPR036595">
    <property type="entry name" value="A-macroglobulin_rcpt-bd_sf"/>
</dbReference>
<dbReference type="InterPro" id="IPR050473">
    <property type="entry name" value="A2M/Complement_sys"/>
</dbReference>
<dbReference type="GO" id="GO:0005615">
    <property type="term" value="C:extracellular space"/>
    <property type="evidence" value="ECO:0007669"/>
    <property type="project" value="InterPro"/>
</dbReference>
<reference evidence="14" key="2">
    <citation type="submission" date="2025-08" db="UniProtKB">
        <authorList>
            <consortium name="RefSeq"/>
        </authorList>
    </citation>
    <scope>IDENTIFICATION</scope>
    <source>
        <strain evidence="14">S238N-H82</strain>
        <tissue evidence="14">Testes</tissue>
    </source>
</reference>
<dbReference type="Gene3D" id="2.60.40.10">
    <property type="entry name" value="Immunoglobulins"/>
    <property type="match status" value="2"/>
</dbReference>
<feature type="region of interest" description="Disordered" evidence="10">
    <location>
        <begin position="776"/>
        <end position="803"/>
    </location>
</feature>
<dbReference type="InterPro" id="IPR013783">
    <property type="entry name" value="Ig-like_fold"/>
</dbReference>
<keyword evidence="13" id="KW-1185">Reference proteome</keyword>
<evidence type="ECO:0000256" key="8">
    <source>
        <dbReference type="ARBA" id="ARBA00023157"/>
    </source>
</evidence>
<sequence length="1863" mass="207086">MKVAVFTVLSLLVASAAAQRYLVVSPKILLAGTEEVVCISLFNITDDVKVSIELTSSKDGNDFEPASVTDVLKEGQDKCVRLKVPLVSSDKEAKLSVYGKGSTYTFKDEKSLRISKKATSTFISTDKPIYKPGQKVQMRILTLKQDLRPYTENIDMVWLEDNSGSRINQWLDVPTEEGLASLEQQLSKEPVLGKWSINAQIADTTYKTTFDVEEYVLPKFEVEISPPPWIPVDMEVIPAVICGKYTYGKPVLGEVKAEFCIKQSYSYRDRRPCHTWTGKTDKNGCVNIAFDSSLVELDSTRHSIWSATLRVKAEITEDGTGVTLNGSHDTTKIVRENQKLDFRNFSPEGFKPGLPYHGKLYVTDILDNPLSDVKVTIEADMTRQSNMYSPQEFSQNYTSNKYGEVPFTLPTYMTNKNVKRLNLNAKIADIPPSKYERGTYQMDNPSAFLSVRSWWSPSSSFLQIQPIHDILPCDSVAEVSVLYKTERVSNTKFHYKIMSRGDILDIGTKDVAFESTEEPSTYQPPTTAPPPTTPFTGSTTTEEPIPEDELIDFPPVEIVIAEESFAIPPPPPGGRRPDGPPPPPPPPPPGPRPDDQPPPPFPRPGPDAPPPPPESDTPVASEEKEDINNGEVRRKRYSPPFYRPDIDETPLMPPIPGYTGHFTIKFKAVASLSPLVRLLVYYVREDGEVVADSASIKIASCLENNVSVSFPKESQLPGATTKLTVKASPGSLCSVGVVDKSVHLMRSSNQLTQGKIFSELNAMDLSEGGGYVDMNTHCDREGPAIDPIPDIRPPPPPPPPLPPRVELAAPVVELAPPVPVMEVEEVEVPPADPDSDDSDEVVENDNEDEKDDEDEEERSIKKRSVYFPGYASSSYEDAYTAFKAMGLLVMTDLLLQTRPCALEYMTVAYSVSFAQDVLEGGRGPVAMPMVNFRRFNAPGTMEFPRQSNMDMDDSKHEMETQQVVEVRNYFPETWLWKITRVSDNGLAVIDTKVPHTITEWIGSGFCTSSTSGVGVSVATSLTAFQPFFVSPTLPYSVIRGEEVPLKVSIFNYMQQCQVIELTLLKSEDFDLIDKDRTRQVCVCPVVSKTETFNIVPSTLGKINISVEAQAVEDDELICGNAPVVKPTEGARDAIVKELLVEPEGIEEEYTYSSFFCPKDFPNEVLEDTIQTVLPENLVEGSNRAYVSVIGDLMGPTLSGLDNLVRQPTGCGEQNMVLFAPNIFVMQYLNTTKQLSSEIKDKSLEYMKIGYQRELTYKHKDGSYSAFGESDDSGSTWLSAFVYRCFAQARPYIFIDQKELDHTKKWFASNQKPDGCYQSVGKVLHKAMKGGVNDDTTLTAYIVIAMLESGESVESELVGNALECLLASGSNITSTYGIALMSYALTLANHPQRDEYMEKLENLAIEKDGTVHWEREVQPGKPTEASGTWFRPYYKSPSAEVEMTSYALLAYMATGEREALVKGLPIVRWLTQQRNAYGGFSSTQDTVMALQALARYAEMAYGEGVDIEVQVQTAEGLDETFVITDTNSLVLQRVEVPVTPADISVRATGKGCALLQANVRYNIEEEEPVPSFEVNIKMLDVPAELQRDEGGESSPCSVKMMSICTRFVDDEPSNMAVVAVKMVSGFIPDKTSLKTLKKEKTIKKYEIDGKMVNLYFDELTDEMTCFEFLVEQNIRVKNTKPGVVTVYDYYEEDLKISKKYNIDCSPPPPPPPPEELPELLPFVPVEEPLFPDTVPTERQGCPTCLLKKEDFSKVFCGSKYAYRMKTNRGKDGHEARIAEDLKDVNSSAPHHTVYIDMGPDCQCSELEVDAQVLVMGDRAPVAAETSKHHKLILDEYMTIMPWDHSHKAVQHALTKCKQGVEVNP</sequence>
<dbReference type="SUPFAM" id="SSF81296">
    <property type="entry name" value="E set domains"/>
    <property type="match status" value="1"/>
</dbReference>
<evidence type="ECO:0000313" key="14">
    <source>
        <dbReference type="RefSeq" id="XP_035659863.1"/>
    </source>
</evidence>
<comment type="subcellular location">
    <subcellularLocation>
        <location evidence="1">Secreted</location>
    </subcellularLocation>
</comment>
<dbReference type="OMA" id="NYMSHCI"/>
<dbReference type="Pfam" id="PF07703">
    <property type="entry name" value="A2M_BRD"/>
    <property type="match status" value="1"/>
</dbReference>